<reference evidence="2" key="1">
    <citation type="journal article" date="2022" name="Mol. Ecol. Resour.">
        <title>The genomes of chicory, endive, great burdock and yacon provide insights into Asteraceae palaeo-polyploidization history and plant inulin production.</title>
        <authorList>
            <person name="Fan W."/>
            <person name="Wang S."/>
            <person name="Wang H."/>
            <person name="Wang A."/>
            <person name="Jiang F."/>
            <person name="Liu H."/>
            <person name="Zhao H."/>
            <person name="Xu D."/>
            <person name="Zhang Y."/>
        </authorList>
    </citation>
    <scope>NUCLEOTIDE SEQUENCE [LARGE SCALE GENOMIC DNA]</scope>
    <source>
        <strain evidence="2">cv. Niubang</strain>
    </source>
</reference>
<name>A0ACB8XJ99_ARCLA</name>
<evidence type="ECO:0000313" key="1">
    <source>
        <dbReference type="EMBL" id="KAI3667125.1"/>
    </source>
</evidence>
<accession>A0ACB8XJ99</accession>
<organism evidence="1 2">
    <name type="scientific">Arctium lappa</name>
    <name type="common">Greater burdock</name>
    <name type="synonym">Lappa major</name>
    <dbReference type="NCBI Taxonomy" id="4217"/>
    <lineage>
        <taxon>Eukaryota</taxon>
        <taxon>Viridiplantae</taxon>
        <taxon>Streptophyta</taxon>
        <taxon>Embryophyta</taxon>
        <taxon>Tracheophyta</taxon>
        <taxon>Spermatophyta</taxon>
        <taxon>Magnoliopsida</taxon>
        <taxon>eudicotyledons</taxon>
        <taxon>Gunneridae</taxon>
        <taxon>Pentapetalae</taxon>
        <taxon>asterids</taxon>
        <taxon>campanulids</taxon>
        <taxon>Asterales</taxon>
        <taxon>Asteraceae</taxon>
        <taxon>Carduoideae</taxon>
        <taxon>Cardueae</taxon>
        <taxon>Arctiinae</taxon>
        <taxon>Arctium</taxon>
    </lineage>
</organism>
<dbReference type="Proteomes" id="UP001055879">
    <property type="component" value="Linkage Group LG17"/>
</dbReference>
<dbReference type="EMBL" id="CM042063">
    <property type="protein sequence ID" value="KAI3667125.1"/>
    <property type="molecule type" value="Genomic_DNA"/>
</dbReference>
<keyword evidence="2" id="KW-1185">Reference proteome</keyword>
<protein>
    <submittedName>
        <fullName evidence="1">Uncharacterized protein</fullName>
    </submittedName>
</protein>
<evidence type="ECO:0000313" key="2">
    <source>
        <dbReference type="Proteomes" id="UP001055879"/>
    </source>
</evidence>
<comment type="caution">
    <text evidence="1">The sequence shown here is derived from an EMBL/GenBank/DDBJ whole genome shotgun (WGS) entry which is preliminary data.</text>
</comment>
<proteinExistence type="predicted"/>
<gene>
    <name evidence="1" type="ORF">L6452_42173</name>
</gene>
<reference evidence="1 2" key="2">
    <citation type="journal article" date="2022" name="Mol. Ecol. Resour.">
        <title>The genomes of chicory, endive, great burdock and yacon provide insights into Asteraceae paleo-polyploidization history and plant inulin production.</title>
        <authorList>
            <person name="Fan W."/>
            <person name="Wang S."/>
            <person name="Wang H."/>
            <person name="Wang A."/>
            <person name="Jiang F."/>
            <person name="Liu H."/>
            <person name="Zhao H."/>
            <person name="Xu D."/>
            <person name="Zhang Y."/>
        </authorList>
    </citation>
    <scope>NUCLEOTIDE SEQUENCE [LARGE SCALE GENOMIC DNA]</scope>
    <source>
        <strain evidence="2">cv. Niubang</strain>
    </source>
</reference>
<sequence length="276" mass="30542">MRERDDPMMMEVESCSHEVGTSGNNPSRVLSSHVAMHAGNNPTGTFPQTMQTNWVSVFERLSVNGDNLMSGNQFGEVQSSRNVKSGKGLNFAEVVGSSQNETNLQFFPLESKNQTKIQISIELAKEVAKTTHHVGVGQKKGKDVDMEQIQEKERNERRTEVDGSTGAKRNDKEVEFQRAMGEDVTVHGQKVDKIMQTQGVGSTVEVKPDQPTQLLKSVVSSFRSYKQPCRGTPIVSNHFEPLFSDDDYVEDRENNGRSNEVVSSNDEEGGMGIGTE</sequence>